<protein>
    <submittedName>
        <fullName evidence="2">YfiR family protein</fullName>
    </submittedName>
</protein>
<sequence length="166" mass="17383">MSLVVPLFAAAVAVAPPAMTADDAAFKAAIVYNIGRFATFPPGRRQDDGDLVVCIEDDDPLAPALDRLEGKPSGAGKLVVRRSGWPFAAGCNLAFVSSRHATPAALEALADQGALTIGESKDFADQGAVRLITIGRQTRFEINNGVARRAGATLSAQLLRLAVKVR</sequence>
<feature type="chain" id="PRO_5047210727" evidence="1">
    <location>
        <begin position="21"/>
        <end position="166"/>
    </location>
</feature>
<reference evidence="2 3" key="1">
    <citation type="submission" date="2020-11" db="EMBL/GenBank/DDBJ databases">
        <title>genome sequence of strain KACC 18849.</title>
        <authorList>
            <person name="Gao J."/>
            <person name="Zhang X."/>
        </authorList>
    </citation>
    <scope>NUCLEOTIDE SEQUENCE [LARGE SCALE GENOMIC DNA]</scope>
    <source>
        <strain evidence="2 3">KACC 18849</strain>
    </source>
</reference>
<evidence type="ECO:0000313" key="2">
    <source>
        <dbReference type="EMBL" id="MBI1686436.1"/>
    </source>
</evidence>
<evidence type="ECO:0000313" key="3">
    <source>
        <dbReference type="Proteomes" id="UP000639859"/>
    </source>
</evidence>
<dbReference type="EMBL" id="JADWOX010000022">
    <property type="protein sequence ID" value="MBI1686436.1"/>
    <property type="molecule type" value="Genomic_DNA"/>
</dbReference>
<name>A0ABS0T3T7_9CAUL</name>
<dbReference type="RefSeq" id="WP_198578327.1">
    <property type="nucleotide sequence ID" value="NZ_JADWOX010000022.1"/>
</dbReference>
<dbReference type="Proteomes" id="UP000639859">
    <property type="component" value="Unassembled WGS sequence"/>
</dbReference>
<dbReference type="InterPro" id="IPR025293">
    <property type="entry name" value="YfiR/HmsC-like"/>
</dbReference>
<gene>
    <name evidence="2" type="ORF">I4Q42_22430</name>
</gene>
<comment type="caution">
    <text evidence="2">The sequence shown here is derived from an EMBL/GenBank/DDBJ whole genome shotgun (WGS) entry which is preliminary data.</text>
</comment>
<feature type="signal peptide" evidence="1">
    <location>
        <begin position="1"/>
        <end position="20"/>
    </location>
</feature>
<evidence type="ECO:0000256" key="1">
    <source>
        <dbReference type="SAM" id="SignalP"/>
    </source>
</evidence>
<proteinExistence type="predicted"/>
<organism evidence="2 3">
    <name type="scientific">Caulobacter hibisci</name>
    <dbReference type="NCBI Taxonomy" id="2035993"/>
    <lineage>
        <taxon>Bacteria</taxon>
        <taxon>Pseudomonadati</taxon>
        <taxon>Pseudomonadota</taxon>
        <taxon>Alphaproteobacteria</taxon>
        <taxon>Caulobacterales</taxon>
        <taxon>Caulobacteraceae</taxon>
        <taxon>Caulobacter</taxon>
    </lineage>
</organism>
<dbReference type="Pfam" id="PF13689">
    <property type="entry name" value="DUF4154"/>
    <property type="match status" value="1"/>
</dbReference>
<accession>A0ABS0T3T7</accession>
<keyword evidence="1" id="KW-0732">Signal</keyword>
<keyword evidence="3" id="KW-1185">Reference proteome</keyword>